<protein>
    <submittedName>
        <fullName evidence="2">Uncharacterized protein</fullName>
    </submittedName>
</protein>
<feature type="region of interest" description="Disordered" evidence="1">
    <location>
        <begin position="51"/>
        <end position="121"/>
    </location>
</feature>
<reference evidence="2" key="1">
    <citation type="submission" date="2021-05" db="EMBL/GenBank/DDBJ databases">
        <title>A free-living protist that lacks canonical eukaryotic 1 DNA replication and segregation systems.</title>
        <authorList>
            <person name="Salas-Leiva D.E."/>
            <person name="Tromer E.C."/>
            <person name="Curtis B.A."/>
            <person name="Jerlstrom-Hultqvist J."/>
            <person name="Kolisko M."/>
            <person name="Yi Z."/>
            <person name="Salas-Leiva J.S."/>
            <person name="Gallot-Lavallee L."/>
            <person name="Kops G.J.P.L."/>
            <person name="Archibald J.M."/>
            <person name="Simpson A.G.B."/>
            <person name="Roger A.J."/>
        </authorList>
    </citation>
    <scope>NUCLEOTIDE SEQUENCE</scope>
    <source>
        <strain evidence="2">BICM</strain>
    </source>
</reference>
<feature type="compositionally biased region" description="Low complexity" evidence="1">
    <location>
        <begin position="69"/>
        <end position="95"/>
    </location>
</feature>
<organism evidence="2 3">
    <name type="scientific">Carpediemonas membranifera</name>
    <dbReference type="NCBI Taxonomy" id="201153"/>
    <lineage>
        <taxon>Eukaryota</taxon>
        <taxon>Metamonada</taxon>
        <taxon>Carpediemonas-like organisms</taxon>
        <taxon>Carpediemonas</taxon>
    </lineage>
</organism>
<feature type="region of interest" description="Disordered" evidence="1">
    <location>
        <begin position="583"/>
        <end position="615"/>
    </location>
</feature>
<accession>A0A8J6EB92</accession>
<feature type="region of interest" description="Disordered" evidence="1">
    <location>
        <begin position="354"/>
        <end position="433"/>
    </location>
</feature>
<dbReference type="AlphaFoldDB" id="A0A8J6EB92"/>
<dbReference type="Proteomes" id="UP000717585">
    <property type="component" value="Unassembled WGS sequence"/>
</dbReference>
<sequence length="615" mass="68568">MAAENHRLVVFSELTDAKKEFYYNFIAKRNVSFRYDEQTDEYVAKIVVQRNKASKPGPVSRKSPMDRPGTSIPRASSRSSGRSSSTSRQRPQSQRWGSSRAKSAGPRARPHNRPTRGFGRVDMAEIEETYSSLVSQLRTRPRDITRHNLAWLYKMVNGIYDMRYEHDMAQMELEQTIADGDATADDHMALSMKESIRRVPNFVIHCFTKQYGLRTLVERHCWELLLALHSLRASSLFASTFVSFLCGKLSTDDLLFFLFARNVATKHLAKAPRTMAPRDRAASLVRPRTVGAASPEPTVPPKTIALIARKVFGSEPLVVFFLRMLRGRLSAADGVPLSVFLAVAVELYSSESSGQSIDAAPPQPEAVSPPHSALSSPRSAGSPRSTASPRPTAVSFTEPQREPERRPSEREQRRVRDEQRARREERNSPDRLGQHELTQLANLFEDIRNELDVLAVRYCGILVAPAQDAGLDDMDVRQLHETILTDIRRLSAAIVSAVTQDPDSGALDGLPPDVRRTRLQLQDTLLDLTTRKPAPSEITAFCRKLIGSEDLRDEVEPRAAWLLAIAVDEAQSRGGRAVGEHIGRLQEPDPNEQTHVQPMADDGGISAPVYDQGLL</sequence>
<gene>
    <name evidence="2" type="ORF">J8273_1604</name>
</gene>
<comment type="caution">
    <text evidence="2">The sequence shown here is derived from an EMBL/GenBank/DDBJ whole genome shotgun (WGS) entry which is preliminary data.</text>
</comment>
<evidence type="ECO:0000313" key="2">
    <source>
        <dbReference type="EMBL" id="KAG9396595.1"/>
    </source>
</evidence>
<evidence type="ECO:0000256" key="1">
    <source>
        <dbReference type="SAM" id="MobiDB-lite"/>
    </source>
</evidence>
<feature type="compositionally biased region" description="Polar residues" evidence="1">
    <location>
        <begin position="373"/>
        <end position="397"/>
    </location>
</feature>
<feature type="compositionally biased region" description="Basic and acidic residues" evidence="1">
    <location>
        <begin position="399"/>
        <end position="433"/>
    </location>
</feature>
<dbReference type="EMBL" id="JAHDYR010000005">
    <property type="protein sequence ID" value="KAG9396595.1"/>
    <property type="molecule type" value="Genomic_DNA"/>
</dbReference>
<evidence type="ECO:0000313" key="3">
    <source>
        <dbReference type="Proteomes" id="UP000717585"/>
    </source>
</evidence>
<name>A0A8J6EB92_9EUKA</name>
<keyword evidence="3" id="KW-1185">Reference proteome</keyword>
<proteinExistence type="predicted"/>